<dbReference type="SUPFAM" id="SSF53686">
    <property type="entry name" value="Tryptophan synthase beta subunit-like PLP-dependent enzymes"/>
    <property type="match status" value="1"/>
</dbReference>
<reference evidence="15" key="1">
    <citation type="submission" date="2020-10" db="EMBL/GenBank/DDBJ databases">
        <title>Taxonomic study of unclassified bacteria belonging to the class Ktedonobacteria.</title>
        <authorList>
            <person name="Yabe S."/>
            <person name="Wang C.M."/>
            <person name="Zheng Y."/>
            <person name="Sakai Y."/>
            <person name="Cavaletti L."/>
            <person name="Monciardini P."/>
            <person name="Donadio S."/>
        </authorList>
    </citation>
    <scope>NUCLEOTIDE SEQUENCE</scope>
    <source>
        <strain evidence="15">ID150040</strain>
    </source>
</reference>
<evidence type="ECO:0000256" key="11">
    <source>
        <dbReference type="ARBA" id="ARBA00049144"/>
    </source>
</evidence>
<dbReference type="GO" id="GO:0009097">
    <property type="term" value="P:isoleucine biosynthetic process"/>
    <property type="evidence" value="ECO:0007669"/>
    <property type="project" value="TreeGrafter"/>
</dbReference>
<comment type="similarity">
    <text evidence="4">Belongs to the threonine synthase family.</text>
</comment>
<dbReference type="EMBL" id="BNJK01000001">
    <property type="protein sequence ID" value="GHO95877.1"/>
    <property type="molecule type" value="Genomic_DNA"/>
</dbReference>
<evidence type="ECO:0000256" key="1">
    <source>
        <dbReference type="ARBA" id="ARBA00001933"/>
    </source>
</evidence>
<dbReference type="InterPro" id="IPR004450">
    <property type="entry name" value="Thr_synthase-like"/>
</dbReference>
<dbReference type="FunFam" id="3.40.50.1100:FF:000013">
    <property type="entry name" value="Threonine synthase"/>
    <property type="match status" value="1"/>
</dbReference>
<dbReference type="Proteomes" id="UP000597444">
    <property type="component" value="Unassembled WGS sequence"/>
</dbReference>
<evidence type="ECO:0000313" key="15">
    <source>
        <dbReference type="EMBL" id="GHO95877.1"/>
    </source>
</evidence>
<dbReference type="InterPro" id="IPR001926">
    <property type="entry name" value="TrpB-like_PALP"/>
</dbReference>
<dbReference type="PANTHER" id="PTHR48078">
    <property type="entry name" value="THREONINE DEHYDRATASE, MITOCHONDRIAL-RELATED"/>
    <property type="match status" value="1"/>
</dbReference>
<gene>
    <name evidence="15" type="ORF">KSF_059250</name>
</gene>
<dbReference type="GO" id="GO:0004794">
    <property type="term" value="F:threonine deaminase activity"/>
    <property type="evidence" value="ECO:0007669"/>
    <property type="project" value="TreeGrafter"/>
</dbReference>
<dbReference type="GO" id="GO:0003941">
    <property type="term" value="F:L-serine ammonia-lyase activity"/>
    <property type="evidence" value="ECO:0007669"/>
    <property type="project" value="TreeGrafter"/>
</dbReference>
<evidence type="ECO:0000256" key="10">
    <source>
        <dbReference type="ARBA" id="ARBA00023239"/>
    </source>
</evidence>
<dbReference type="CDD" id="cd01563">
    <property type="entry name" value="Thr-synth_1"/>
    <property type="match status" value="1"/>
</dbReference>
<keyword evidence="7" id="KW-0028">Amino-acid biosynthesis</keyword>
<evidence type="ECO:0000256" key="3">
    <source>
        <dbReference type="ARBA" id="ARBA00004979"/>
    </source>
</evidence>
<dbReference type="GO" id="GO:0004795">
    <property type="term" value="F:threonine synthase activity"/>
    <property type="evidence" value="ECO:0007669"/>
    <property type="project" value="UniProtKB-UniRule"/>
</dbReference>
<comment type="caution">
    <text evidence="15">The sequence shown here is derived from an EMBL/GenBank/DDBJ whole genome shotgun (WGS) entry which is preliminary data.</text>
</comment>
<evidence type="ECO:0000256" key="6">
    <source>
        <dbReference type="ARBA" id="ARBA00018679"/>
    </source>
</evidence>
<organism evidence="15 16">
    <name type="scientific">Reticulibacter mediterranei</name>
    <dbReference type="NCBI Taxonomy" id="2778369"/>
    <lineage>
        <taxon>Bacteria</taxon>
        <taxon>Bacillati</taxon>
        <taxon>Chloroflexota</taxon>
        <taxon>Ktedonobacteria</taxon>
        <taxon>Ktedonobacterales</taxon>
        <taxon>Reticulibacteraceae</taxon>
        <taxon>Reticulibacter</taxon>
    </lineage>
</organism>
<comment type="cofactor">
    <cofactor evidence="1 13">
        <name>pyridoxal 5'-phosphate</name>
        <dbReference type="ChEBI" id="CHEBI:597326"/>
    </cofactor>
</comment>
<name>A0A8J3IS66_9CHLR</name>
<dbReference type="Gene3D" id="3.40.50.1100">
    <property type="match status" value="2"/>
</dbReference>
<evidence type="ECO:0000313" key="16">
    <source>
        <dbReference type="Proteomes" id="UP000597444"/>
    </source>
</evidence>
<sequence>MAINSAGLQPGQGADEENKQLNTLPSDVVDVLSSVSLRCVNCSAVYPALEAGPSSSFAPRYRCECGGVLDVEMAFRLPKEQYSSARTQKDDPVFFDFDAGPEDAPSAGASWRQLFDERASAPPIWPISTDKQLLDASGVWRYRELILPAPEQYVVTRPEGNTGLYPVGIENCGPGRAGHRQIGLYAGLERFFLKHEGENPTGSFKDRGMTVGVTMALMMGAKAVACASTGNTSASLASYAAQAGLRGIVFLPAGNVAGGKLAQSLAYGATTVQIRGDFDDAMRLVEQVCNELGIYLLNSLNPFRVEGQKAIGFEVLQQLDWQAPDWLVLPAGNLGNTSAIGKAFRQAYQLGLISNMPRIASIQAAGANPFYRSFTQNFASYEPVQADTVATAIKIGNPVSYTRARRSIEESDGIVEQVSDDEILAAKAIIDRAGIGCEPASAATLAGARKLVARGVIKRDERVVGILTGNLLKDSKTGIPQEVGGTVVDATFDAVRKVLAE</sequence>
<evidence type="ECO:0000256" key="2">
    <source>
        <dbReference type="ARBA" id="ARBA00003648"/>
    </source>
</evidence>
<comment type="pathway">
    <text evidence="3">Amino-acid biosynthesis; L-threonine biosynthesis; L-threonine from L-aspartate: step 5/5.</text>
</comment>
<accession>A0A8J3IS66</accession>
<feature type="modified residue" description="N6-(pyridoxal phosphate)lysine" evidence="13">
    <location>
        <position position="205"/>
    </location>
</feature>
<keyword evidence="8" id="KW-0791">Threonine biosynthesis</keyword>
<keyword evidence="16" id="KW-1185">Reference proteome</keyword>
<dbReference type="InterPro" id="IPR036052">
    <property type="entry name" value="TrpB-like_PALP_sf"/>
</dbReference>
<evidence type="ECO:0000256" key="13">
    <source>
        <dbReference type="PIRSR" id="PIRSR604450-51"/>
    </source>
</evidence>
<dbReference type="InterPro" id="IPR050147">
    <property type="entry name" value="Ser/Thr_Dehydratase"/>
</dbReference>
<keyword evidence="10" id="KW-0456">Lyase</keyword>
<feature type="domain" description="Tryptophan synthase beta chain-like PALP" evidence="14">
    <location>
        <begin position="188"/>
        <end position="469"/>
    </location>
</feature>
<keyword evidence="9 13" id="KW-0663">Pyridoxal phosphate</keyword>
<dbReference type="RefSeq" id="WP_220206534.1">
    <property type="nucleotide sequence ID" value="NZ_BNJK01000001.1"/>
</dbReference>
<protein>
    <recommendedName>
        <fullName evidence="6 12">Threonine synthase</fullName>
        <ecNumber evidence="5 12">4.2.3.1</ecNumber>
    </recommendedName>
</protein>
<dbReference type="PANTHER" id="PTHR48078:SF6">
    <property type="entry name" value="L-THREONINE DEHYDRATASE CATABOLIC TDCB"/>
    <property type="match status" value="1"/>
</dbReference>
<dbReference type="UniPathway" id="UPA00050">
    <property type="reaction ID" value="UER00065"/>
</dbReference>
<dbReference type="PROSITE" id="PS00165">
    <property type="entry name" value="DEHYDRATASE_SER_THR"/>
    <property type="match status" value="1"/>
</dbReference>
<dbReference type="GO" id="GO:0006565">
    <property type="term" value="P:L-serine catabolic process"/>
    <property type="evidence" value="ECO:0007669"/>
    <property type="project" value="TreeGrafter"/>
</dbReference>
<dbReference type="GO" id="GO:0006567">
    <property type="term" value="P:L-threonine catabolic process"/>
    <property type="evidence" value="ECO:0007669"/>
    <property type="project" value="TreeGrafter"/>
</dbReference>
<evidence type="ECO:0000256" key="8">
    <source>
        <dbReference type="ARBA" id="ARBA00022697"/>
    </source>
</evidence>
<proteinExistence type="inferred from homology"/>
<evidence type="ECO:0000256" key="7">
    <source>
        <dbReference type="ARBA" id="ARBA00022605"/>
    </source>
</evidence>
<evidence type="ECO:0000256" key="4">
    <source>
        <dbReference type="ARBA" id="ARBA00005517"/>
    </source>
</evidence>
<comment type="catalytic activity">
    <reaction evidence="11">
        <text>O-phospho-L-homoserine + H2O = L-threonine + phosphate</text>
        <dbReference type="Rhea" id="RHEA:10840"/>
        <dbReference type="ChEBI" id="CHEBI:15377"/>
        <dbReference type="ChEBI" id="CHEBI:43474"/>
        <dbReference type="ChEBI" id="CHEBI:57590"/>
        <dbReference type="ChEBI" id="CHEBI:57926"/>
        <dbReference type="EC" id="4.2.3.1"/>
    </reaction>
</comment>
<evidence type="ECO:0000259" key="14">
    <source>
        <dbReference type="Pfam" id="PF00291"/>
    </source>
</evidence>
<dbReference type="Pfam" id="PF00291">
    <property type="entry name" value="PALP"/>
    <property type="match status" value="1"/>
</dbReference>
<dbReference type="AlphaFoldDB" id="A0A8J3IS66"/>
<comment type="function">
    <text evidence="2">Catalyzes the gamma-elimination of phosphate from L-phosphohomoserine and the beta-addition of water to produce L-threonine.</text>
</comment>
<dbReference type="GO" id="GO:0030170">
    <property type="term" value="F:pyridoxal phosphate binding"/>
    <property type="evidence" value="ECO:0007669"/>
    <property type="project" value="InterPro"/>
</dbReference>
<dbReference type="NCBIfam" id="TIGR00260">
    <property type="entry name" value="thrC"/>
    <property type="match status" value="1"/>
</dbReference>
<evidence type="ECO:0000256" key="12">
    <source>
        <dbReference type="NCBIfam" id="TIGR00260"/>
    </source>
</evidence>
<dbReference type="InterPro" id="IPR000634">
    <property type="entry name" value="Ser/Thr_deHydtase_PyrdxlP-BS"/>
</dbReference>
<evidence type="ECO:0000256" key="9">
    <source>
        <dbReference type="ARBA" id="ARBA00022898"/>
    </source>
</evidence>
<dbReference type="EC" id="4.2.3.1" evidence="5 12"/>
<evidence type="ECO:0000256" key="5">
    <source>
        <dbReference type="ARBA" id="ARBA00013028"/>
    </source>
</evidence>
<dbReference type="GO" id="GO:0009088">
    <property type="term" value="P:threonine biosynthetic process"/>
    <property type="evidence" value="ECO:0007669"/>
    <property type="project" value="UniProtKB-UniRule"/>
</dbReference>